<accession>A0A9E8HK18</accession>
<evidence type="ECO:0000259" key="1">
    <source>
        <dbReference type="Pfam" id="PF01814"/>
    </source>
</evidence>
<name>A0A9E8HK18_9ALTE</name>
<organism evidence="2 3">
    <name type="scientific">Alkalimarinus sediminis</name>
    <dbReference type="NCBI Taxonomy" id="1632866"/>
    <lineage>
        <taxon>Bacteria</taxon>
        <taxon>Pseudomonadati</taxon>
        <taxon>Pseudomonadota</taxon>
        <taxon>Gammaproteobacteria</taxon>
        <taxon>Alteromonadales</taxon>
        <taxon>Alteromonadaceae</taxon>
        <taxon>Alkalimarinus</taxon>
    </lineage>
</organism>
<feature type="domain" description="Hemerythrin-like" evidence="1">
    <location>
        <begin position="4"/>
        <end position="126"/>
    </location>
</feature>
<dbReference type="Gene3D" id="1.20.120.520">
    <property type="entry name" value="nmb1532 protein domain like"/>
    <property type="match status" value="1"/>
</dbReference>
<dbReference type="KEGG" id="asem:NNL22_14345"/>
<keyword evidence="3" id="KW-1185">Reference proteome</keyword>
<reference evidence="2" key="1">
    <citation type="submission" date="2022-07" db="EMBL/GenBank/DDBJ databases">
        <title>Alkalimarinus sp. nov., isolated from gut of a Alitta virens.</title>
        <authorList>
            <person name="Yang A.I."/>
            <person name="Shin N.-R."/>
        </authorList>
    </citation>
    <scope>NUCLEOTIDE SEQUENCE</scope>
    <source>
        <strain evidence="2">FA028</strain>
    </source>
</reference>
<dbReference type="AlphaFoldDB" id="A0A9E8HK18"/>
<protein>
    <submittedName>
        <fullName evidence="2">Hemerythrin domain-containing protein</fullName>
    </submittedName>
</protein>
<dbReference type="Pfam" id="PF01814">
    <property type="entry name" value="Hemerythrin"/>
    <property type="match status" value="1"/>
</dbReference>
<proteinExistence type="predicted"/>
<dbReference type="PANTHER" id="PTHR39966:SF3">
    <property type="entry name" value="DUF438 DOMAIN-CONTAINING PROTEIN"/>
    <property type="match status" value="1"/>
</dbReference>
<dbReference type="PANTHER" id="PTHR39966">
    <property type="entry name" value="BLL2471 PROTEIN-RELATED"/>
    <property type="match status" value="1"/>
</dbReference>
<dbReference type="EMBL" id="CP101527">
    <property type="protein sequence ID" value="UZW74191.1"/>
    <property type="molecule type" value="Genomic_DNA"/>
</dbReference>
<evidence type="ECO:0000313" key="3">
    <source>
        <dbReference type="Proteomes" id="UP001164472"/>
    </source>
</evidence>
<dbReference type="InterPro" id="IPR012312">
    <property type="entry name" value="Hemerythrin-like"/>
</dbReference>
<gene>
    <name evidence="2" type="ORF">NNL22_14345</name>
</gene>
<dbReference type="Proteomes" id="UP001164472">
    <property type="component" value="Chromosome"/>
</dbReference>
<sequence>MSSISELMTSDHRSCDEIYANAEQAIDEGNFEQALSLWNDFCTRVEKHFSLEEESLFPAFEEATGMRGGPTMVMRGEHLQMREMFKSITAAIESKDADDALGQCESLMIFMQQHNMKEEQVLYPMLNDTLPEQDTQQKISLALAV</sequence>
<dbReference type="RefSeq" id="WP_251811208.1">
    <property type="nucleotide sequence ID" value="NZ_CP101527.1"/>
</dbReference>
<evidence type="ECO:0000313" key="2">
    <source>
        <dbReference type="EMBL" id="UZW74191.1"/>
    </source>
</evidence>
<dbReference type="GO" id="GO:0005886">
    <property type="term" value="C:plasma membrane"/>
    <property type="evidence" value="ECO:0007669"/>
    <property type="project" value="TreeGrafter"/>
</dbReference>